<dbReference type="CDD" id="cd11056">
    <property type="entry name" value="CYP6-like"/>
    <property type="match status" value="1"/>
</dbReference>
<dbReference type="OrthoDB" id="2789670at2759"/>
<evidence type="ECO:0000256" key="1">
    <source>
        <dbReference type="ARBA" id="ARBA00001971"/>
    </source>
</evidence>
<dbReference type="AlphaFoldDB" id="A0A232F749"/>
<keyword evidence="9" id="KW-0492">Microsome</keyword>
<evidence type="ECO:0008006" key="18">
    <source>
        <dbReference type="Google" id="ProtNLM"/>
    </source>
</evidence>
<dbReference type="GO" id="GO:0004497">
    <property type="term" value="F:monooxygenase activity"/>
    <property type="evidence" value="ECO:0007669"/>
    <property type="project" value="UniProtKB-KW"/>
</dbReference>
<comment type="function">
    <text evidence="2">May be involved in the metabolism of insect hormones and in the breakdown of synthetic insecticides.</text>
</comment>
<evidence type="ECO:0000313" key="16">
    <source>
        <dbReference type="EMBL" id="OXU26268.1"/>
    </source>
</evidence>
<reference evidence="16 17" key="1">
    <citation type="journal article" date="2017" name="Curr. Biol.">
        <title>The Evolution of Venom by Co-option of Single-Copy Genes.</title>
        <authorList>
            <person name="Martinson E.O."/>
            <person name="Mrinalini"/>
            <person name="Kelkar Y.D."/>
            <person name="Chang C.H."/>
            <person name="Werren J.H."/>
        </authorList>
    </citation>
    <scope>NUCLEOTIDE SEQUENCE [LARGE SCALE GENOMIC DNA]</scope>
    <source>
        <strain evidence="16 17">Alberta</strain>
        <tissue evidence="16">Whole body</tissue>
    </source>
</reference>
<evidence type="ECO:0000256" key="3">
    <source>
        <dbReference type="ARBA" id="ARBA00004174"/>
    </source>
</evidence>
<dbReference type="FunFam" id="1.10.630.10:FF:000042">
    <property type="entry name" value="Cytochrome P450"/>
    <property type="match status" value="1"/>
</dbReference>
<dbReference type="STRING" id="543379.A0A232F749"/>
<keyword evidence="11 14" id="KW-0408">Iron</keyword>
<keyword evidence="10 15" id="KW-0560">Oxidoreductase</keyword>
<dbReference type="PANTHER" id="PTHR24292">
    <property type="entry name" value="CYTOCHROME P450"/>
    <property type="match status" value="1"/>
</dbReference>
<dbReference type="Pfam" id="PF00067">
    <property type="entry name" value="p450"/>
    <property type="match status" value="1"/>
</dbReference>
<evidence type="ECO:0000256" key="4">
    <source>
        <dbReference type="ARBA" id="ARBA00004406"/>
    </source>
</evidence>
<gene>
    <name evidence="16" type="ORF">TSAR_004507</name>
</gene>
<evidence type="ECO:0000256" key="6">
    <source>
        <dbReference type="ARBA" id="ARBA00022617"/>
    </source>
</evidence>
<evidence type="ECO:0000313" key="17">
    <source>
        <dbReference type="Proteomes" id="UP000215335"/>
    </source>
</evidence>
<dbReference type="InterPro" id="IPR050476">
    <property type="entry name" value="Insect_CytP450_Detox"/>
</dbReference>
<dbReference type="GO" id="GO:0005506">
    <property type="term" value="F:iron ion binding"/>
    <property type="evidence" value="ECO:0007669"/>
    <property type="project" value="InterPro"/>
</dbReference>
<protein>
    <recommendedName>
        <fullName evidence="18">Cytochrome P450</fullName>
    </recommendedName>
</protein>
<dbReference type="PANTHER" id="PTHR24292:SF54">
    <property type="entry name" value="CYP9F3-RELATED"/>
    <property type="match status" value="1"/>
</dbReference>
<keyword evidence="12 15" id="KW-0503">Monooxygenase</keyword>
<evidence type="ECO:0000256" key="10">
    <source>
        <dbReference type="ARBA" id="ARBA00023002"/>
    </source>
</evidence>
<keyword evidence="6 14" id="KW-0349">Heme</keyword>
<organism evidence="16 17">
    <name type="scientific">Trichomalopsis sarcophagae</name>
    <dbReference type="NCBI Taxonomy" id="543379"/>
    <lineage>
        <taxon>Eukaryota</taxon>
        <taxon>Metazoa</taxon>
        <taxon>Ecdysozoa</taxon>
        <taxon>Arthropoda</taxon>
        <taxon>Hexapoda</taxon>
        <taxon>Insecta</taxon>
        <taxon>Pterygota</taxon>
        <taxon>Neoptera</taxon>
        <taxon>Endopterygota</taxon>
        <taxon>Hymenoptera</taxon>
        <taxon>Apocrita</taxon>
        <taxon>Proctotrupomorpha</taxon>
        <taxon>Chalcidoidea</taxon>
        <taxon>Pteromalidae</taxon>
        <taxon>Pteromalinae</taxon>
        <taxon>Trichomalopsis</taxon>
    </lineage>
</organism>
<sequence>MVTWTWSLLAASLGLLYYYFKKRLSYFEELGIPYVPGWPLFGNMASVFFRKRHLNDTVKDIYNAHPEAKYVGFFDFGSRPVIMLRDMDLIKSVAITNADKFPDHLPFVHGAIDPLFGTDLFNTLGDQWRELRSLLTPALTPSKLKGMFPTMVECAQKLVSHIEDLPPNSKKLINTKELFTKTTNDIITTCAYGIRVDSLKDPNNAFYVFGNKAANLDGHVGLKIFVMRSLSTVSKLFRLKFVSDENTKSFIDLIKTAVKTRDKDGISRPDMLQLMMDARKDTKTVDLNPSLMAAQAFSFFLSNFDSSATHMCLMAHELAINPDIQAKLQNEIDDVFKETQGNLTYEVVNGMQYLDAVFNETLRKHAQGTGAVDRVCTASFEFPPALPGGKPITLKPGDNVWIPSVAIHADPQYYEEPDRFDPDRYYKKKVNVNNAPNLGFGIGPRGCLGVRFAVVEVKILFFYLLSKFNLKRTEKTCSPLVYDKRHLFMVAEGGYFLDFEPRN</sequence>
<comment type="cofactor">
    <cofactor evidence="1 14">
        <name>heme</name>
        <dbReference type="ChEBI" id="CHEBI:30413"/>
    </cofactor>
</comment>
<evidence type="ECO:0000256" key="11">
    <source>
        <dbReference type="ARBA" id="ARBA00023004"/>
    </source>
</evidence>
<dbReference type="InterPro" id="IPR036396">
    <property type="entry name" value="Cyt_P450_sf"/>
</dbReference>
<dbReference type="GO" id="GO:0020037">
    <property type="term" value="F:heme binding"/>
    <property type="evidence" value="ECO:0007669"/>
    <property type="project" value="InterPro"/>
</dbReference>
<dbReference type="PRINTS" id="PR00465">
    <property type="entry name" value="EP450IV"/>
</dbReference>
<evidence type="ECO:0000256" key="15">
    <source>
        <dbReference type="RuleBase" id="RU000461"/>
    </source>
</evidence>
<evidence type="ECO:0000256" key="14">
    <source>
        <dbReference type="PIRSR" id="PIRSR602403-1"/>
    </source>
</evidence>
<dbReference type="Gene3D" id="1.10.630.10">
    <property type="entry name" value="Cytochrome P450"/>
    <property type="match status" value="1"/>
</dbReference>
<accession>A0A232F749</accession>
<dbReference type="SUPFAM" id="SSF48264">
    <property type="entry name" value="Cytochrome P450"/>
    <property type="match status" value="1"/>
</dbReference>
<dbReference type="PRINTS" id="PR00385">
    <property type="entry name" value="P450"/>
</dbReference>
<comment type="subcellular location">
    <subcellularLocation>
        <location evidence="4">Endoplasmic reticulum membrane</location>
        <topology evidence="4">Peripheral membrane protein</topology>
    </subcellularLocation>
    <subcellularLocation>
        <location evidence="3">Microsome membrane</location>
        <topology evidence="3">Peripheral membrane protein</topology>
    </subcellularLocation>
</comment>
<keyword evidence="8" id="KW-0256">Endoplasmic reticulum</keyword>
<dbReference type="GO" id="GO:0005789">
    <property type="term" value="C:endoplasmic reticulum membrane"/>
    <property type="evidence" value="ECO:0007669"/>
    <property type="project" value="UniProtKB-SubCell"/>
</dbReference>
<evidence type="ECO:0000256" key="12">
    <source>
        <dbReference type="ARBA" id="ARBA00023033"/>
    </source>
</evidence>
<dbReference type="InterPro" id="IPR002403">
    <property type="entry name" value="Cyt_P450_E_grp-IV"/>
</dbReference>
<name>A0A232F749_9HYME</name>
<dbReference type="Proteomes" id="UP000215335">
    <property type="component" value="Unassembled WGS sequence"/>
</dbReference>
<proteinExistence type="inferred from homology"/>
<dbReference type="EMBL" id="NNAY01000835">
    <property type="protein sequence ID" value="OXU26268.1"/>
    <property type="molecule type" value="Genomic_DNA"/>
</dbReference>
<comment type="similarity">
    <text evidence="5 15">Belongs to the cytochrome P450 family.</text>
</comment>
<evidence type="ECO:0000256" key="7">
    <source>
        <dbReference type="ARBA" id="ARBA00022723"/>
    </source>
</evidence>
<dbReference type="InterPro" id="IPR017972">
    <property type="entry name" value="Cyt_P450_CS"/>
</dbReference>
<feature type="binding site" description="axial binding residue" evidence="14">
    <location>
        <position position="447"/>
    </location>
    <ligand>
        <name>heme</name>
        <dbReference type="ChEBI" id="CHEBI:30413"/>
    </ligand>
    <ligandPart>
        <name>Fe</name>
        <dbReference type="ChEBI" id="CHEBI:18248"/>
    </ligandPart>
</feature>
<evidence type="ECO:0000256" key="13">
    <source>
        <dbReference type="ARBA" id="ARBA00023136"/>
    </source>
</evidence>
<evidence type="ECO:0000256" key="5">
    <source>
        <dbReference type="ARBA" id="ARBA00010617"/>
    </source>
</evidence>
<keyword evidence="17" id="KW-1185">Reference proteome</keyword>
<keyword evidence="13" id="KW-0472">Membrane</keyword>
<evidence type="ECO:0000256" key="2">
    <source>
        <dbReference type="ARBA" id="ARBA00003690"/>
    </source>
</evidence>
<keyword evidence="7 14" id="KW-0479">Metal-binding</keyword>
<dbReference type="InterPro" id="IPR001128">
    <property type="entry name" value="Cyt_P450"/>
</dbReference>
<dbReference type="GO" id="GO:0016705">
    <property type="term" value="F:oxidoreductase activity, acting on paired donors, with incorporation or reduction of molecular oxygen"/>
    <property type="evidence" value="ECO:0007669"/>
    <property type="project" value="InterPro"/>
</dbReference>
<evidence type="ECO:0000256" key="9">
    <source>
        <dbReference type="ARBA" id="ARBA00022848"/>
    </source>
</evidence>
<comment type="caution">
    <text evidence="16">The sequence shown here is derived from an EMBL/GenBank/DDBJ whole genome shotgun (WGS) entry which is preliminary data.</text>
</comment>
<dbReference type="PROSITE" id="PS00086">
    <property type="entry name" value="CYTOCHROME_P450"/>
    <property type="match status" value="1"/>
</dbReference>
<evidence type="ECO:0000256" key="8">
    <source>
        <dbReference type="ARBA" id="ARBA00022824"/>
    </source>
</evidence>